<keyword evidence="5" id="KW-1185">Reference proteome</keyword>
<dbReference type="SMART" id="SM00421">
    <property type="entry name" value="HTH_LUXR"/>
    <property type="match status" value="1"/>
</dbReference>
<reference evidence="4 5" key="1">
    <citation type="submission" date="2015-12" db="EMBL/GenBank/DDBJ databases">
        <title>Complete genome of Lacimicrobium alkaliphilum KCTC 32984.</title>
        <authorList>
            <person name="Kim S.-G."/>
            <person name="Lee Y.-J."/>
        </authorList>
    </citation>
    <scope>NUCLEOTIDE SEQUENCE [LARGE SCALE GENOMIC DNA]</scope>
    <source>
        <strain evidence="4 5">YelD216</strain>
    </source>
</reference>
<dbReference type="Proteomes" id="UP000068447">
    <property type="component" value="Chromosome"/>
</dbReference>
<evidence type="ECO:0000313" key="5">
    <source>
        <dbReference type="Proteomes" id="UP000068447"/>
    </source>
</evidence>
<dbReference type="EMBL" id="CP013650">
    <property type="protein sequence ID" value="ALS98856.1"/>
    <property type="molecule type" value="Genomic_DNA"/>
</dbReference>
<protein>
    <recommendedName>
        <fullName evidence="3">HTH luxR-type domain-containing protein</fullName>
    </recommendedName>
</protein>
<dbReference type="PRINTS" id="PR00038">
    <property type="entry name" value="HTHLUXR"/>
</dbReference>
<dbReference type="Pfam" id="PF00196">
    <property type="entry name" value="GerE"/>
    <property type="match status" value="1"/>
</dbReference>
<dbReference type="GO" id="GO:0006355">
    <property type="term" value="P:regulation of DNA-templated transcription"/>
    <property type="evidence" value="ECO:0007669"/>
    <property type="project" value="InterPro"/>
</dbReference>
<feature type="domain" description="HTH luxR-type" evidence="3">
    <location>
        <begin position="154"/>
        <end position="219"/>
    </location>
</feature>
<gene>
    <name evidence="4" type="ORF">AT746_11620</name>
</gene>
<dbReference type="STRING" id="1526571.AT746_11620"/>
<keyword evidence="1" id="KW-0238">DNA-binding</keyword>
<dbReference type="AlphaFoldDB" id="A0A0U3B0Q3"/>
<evidence type="ECO:0000256" key="2">
    <source>
        <dbReference type="SAM" id="Phobius"/>
    </source>
</evidence>
<dbReference type="PANTHER" id="PTHR43214">
    <property type="entry name" value="TWO-COMPONENT RESPONSE REGULATOR"/>
    <property type="match status" value="1"/>
</dbReference>
<dbReference type="KEGG" id="lal:AT746_11620"/>
<feature type="transmembrane region" description="Helical" evidence="2">
    <location>
        <begin position="20"/>
        <end position="38"/>
    </location>
</feature>
<sequence>MILTAAETKRLKQYWLRANLGCIAITLLLIGVVVLIWLTLNRVVILDRGQWLLIGPLILFWLWLLRHFPGQWLKIKRDLQLKHVKILQGLANVYVKPGVLLSPSRTILAVQGKTFSADGLKPVNLYPGAEVRVRYATESQCLLSVQQVAEKGQTDTEALMLSPQEQALLKLISQGLGDKHIARELNLSPSTVRTYNSALYRKLAVNDRKQAIEKARELGVGDVD</sequence>
<organism evidence="4 5">
    <name type="scientific">Lacimicrobium alkaliphilum</name>
    <dbReference type="NCBI Taxonomy" id="1526571"/>
    <lineage>
        <taxon>Bacteria</taxon>
        <taxon>Pseudomonadati</taxon>
        <taxon>Pseudomonadota</taxon>
        <taxon>Gammaproteobacteria</taxon>
        <taxon>Alteromonadales</taxon>
        <taxon>Alteromonadaceae</taxon>
        <taxon>Lacimicrobium</taxon>
    </lineage>
</organism>
<dbReference type="PROSITE" id="PS50043">
    <property type="entry name" value="HTH_LUXR_2"/>
    <property type="match status" value="1"/>
</dbReference>
<proteinExistence type="predicted"/>
<evidence type="ECO:0000256" key="1">
    <source>
        <dbReference type="ARBA" id="ARBA00023125"/>
    </source>
</evidence>
<keyword evidence="2" id="KW-0812">Transmembrane</keyword>
<dbReference type="InterPro" id="IPR000792">
    <property type="entry name" value="Tscrpt_reg_LuxR_C"/>
</dbReference>
<dbReference type="Gene3D" id="1.10.10.10">
    <property type="entry name" value="Winged helix-like DNA-binding domain superfamily/Winged helix DNA-binding domain"/>
    <property type="match status" value="1"/>
</dbReference>
<dbReference type="CDD" id="cd06170">
    <property type="entry name" value="LuxR_C_like"/>
    <property type="match status" value="1"/>
</dbReference>
<keyword evidence="2" id="KW-0472">Membrane</keyword>
<dbReference type="InterPro" id="IPR039420">
    <property type="entry name" value="WalR-like"/>
</dbReference>
<dbReference type="GO" id="GO:0003677">
    <property type="term" value="F:DNA binding"/>
    <property type="evidence" value="ECO:0007669"/>
    <property type="project" value="UniProtKB-KW"/>
</dbReference>
<accession>A0A0U3B0Q3</accession>
<dbReference type="SUPFAM" id="SSF46894">
    <property type="entry name" value="C-terminal effector domain of the bipartite response regulators"/>
    <property type="match status" value="1"/>
</dbReference>
<name>A0A0U3B0Q3_9ALTE</name>
<keyword evidence="2" id="KW-1133">Transmembrane helix</keyword>
<evidence type="ECO:0000259" key="3">
    <source>
        <dbReference type="PROSITE" id="PS50043"/>
    </source>
</evidence>
<dbReference type="InterPro" id="IPR016032">
    <property type="entry name" value="Sig_transdc_resp-reg_C-effctor"/>
</dbReference>
<feature type="transmembrane region" description="Helical" evidence="2">
    <location>
        <begin position="50"/>
        <end position="68"/>
    </location>
</feature>
<dbReference type="InterPro" id="IPR036388">
    <property type="entry name" value="WH-like_DNA-bd_sf"/>
</dbReference>
<evidence type="ECO:0000313" key="4">
    <source>
        <dbReference type="EMBL" id="ALS98856.1"/>
    </source>
</evidence>